<dbReference type="Gene3D" id="3.40.50.1820">
    <property type="entry name" value="alpha/beta hydrolase"/>
    <property type="match status" value="1"/>
</dbReference>
<organism evidence="2 3">
    <name type="scientific">Cyprinus carpio</name>
    <name type="common">Common carp</name>
    <dbReference type="NCBI Taxonomy" id="7962"/>
    <lineage>
        <taxon>Eukaryota</taxon>
        <taxon>Metazoa</taxon>
        <taxon>Chordata</taxon>
        <taxon>Craniata</taxon>
        <taxon>Vertebrata</taxon>
        <taxon>Euteleostomi</taxon>
        <taxon>Actinopterygii</taxon>
        <taxon>Neopterygii</taxon>
        <taxon>Teleostei</taxon>
        <taxon>Ostariophysi</taxon>
        <taxon>Cypriniformes</taxon>
        <taxon>Cyprinidae</taxon>
        <taxon>Cyprininae</taxon>
        <taxon>Cyprinus</taxon>
    </lineage>
</organism>
<accession>A0A8C2GFD9</accession>
<feature type="domain" description="AB hydrolase-1" evidence="1">
    <location>
        <begin position="49"/>
        <end position="176"/>
    </location>
</feature>
<dbReference type="InterPro" id="IPR029058">
    <property type="entry name" value="AB_hydrolase_fold"/>
</dbReference>
<dbReference type="SUPFAM" id="SSF53474">
    <property type="entry name" value="alpha/beta-Hydrolases"/>
    <property type="match status" value="1"/>
</dbReference>
<sequence length="420" mass="46690">MANLISGRAGLFRRAVRQTRICGVCGQAGQRSVNGVNLFFQRSGDGQHTVLLLPGALGSAQTDFAPQLEKLDKRRFTLVAFDPRGYGRSRPPDRDFPPDFFHRDAKDAVDLMQALGLRRFSLLGWSDGGITALIAAALNPALVQKMVVWGSNAYVSQEDVQIYQSIRDVSSWSERMRRPMEEMYGAQYFRETWERWVDGISRFAQNPQGNICREVLPLISCPTLIVHGAKDPMVPSFHAEYLQQNIRGSSALHDSVGGARPPDRQVSLQCRVAAESGSATSVFTFVLRFRIDRCFGMETALNGGSMEPITVHDFSEKILEQLVHFHVMKLSGGFFLWIGSEPVLSSLALAVSSKHDSMPLSTLVLGDPSDTTPSSLAQRLTKKTQKQVFVSYNLPVTSSNLALLVEDRIKKEMELHPDKF</sequence>
<dbReference type="PANTHER" id="PTHR46331">
    <property type="entry name" value="VALACYCLOVIR HYDROLASE"/>
    <property type="match status" value="1"/>
</dbReference>
<proteinExistence type="predicted"/>
<dbReference type="Pfam" id="PF16093">
    <property type="entry name" value="PAC4"/>
    <property type="match status" value="1"/>
</dbReference>
<dbReference type="GO" id="GO:0017171">
    <property type="term" value="F:serine hydrolase activity"/>
    <property type="evidence" value="ECO:0007669"/>
    <property type="project" value="TreeGrafter"/>
</dbReference>
<dbReference type="AlphaFoldDB" id="A0A8C2GFD9"/>
<evidence type="ECO:0000259" key="1">
    <source>
        <dbReference type="Pfam" id="PF00561"/>
    </source>
</evidence>
<evidence type="ECO:0000313" key="3">
    <source>
        <dbReference type="Proteomes" id="UP000694701"/>
    </source>
</evidence>
<dbReference type="Ensembl" id="ENSCCRT00020076722.1">
    <property type="protein sequence ID" value="ENSCCRP00020069824.1"/>
    <property type="gene ID" value="ENSCCRG00020032668.1"/>
</dbReference>
<dbReference type="Proteomes" id="UP000694701">
    <property type="component" value="Unplaced"/>
</dbReference>
<dbReference type="Pfam" id="PF00561">
    <property type="entry name" value="Abhydrolase_1"/>
    <property type="match status" value="1"/>
</dbReference>
<protein>
    <recommendedName>
        <fullName evidence="1">AB hydrolase-1 domain-containing protein</fullName>
    </recommendedName>
</protein>
<dbReference type="PANTHER" id="PTHR46331:SF2">
    <property type="entry name" value="VALACYCLOVIR HYDROLASE"/>
    <property type="match status" value="1"/>
</dbReference>
<dbReference type="InterPro" id="IPR032157">
    <property type="entry name" value="PAC4"/>
</dbReference>
<dbReference type="InterPro" id="IPR000073">
    <property type="entry name" value="AB_hydrolase_1"/>
</dbReference>
<name>A0A8C2GFD9_CYPCA</name>
<reference evidence="2" key="1">
    <citation type="submission" date="2025-08" db="UniProtKB">
        <authorList>
            <consortium name="Ensembl"/>
        </authorList>
    </citation>
    <scope>IDENTIFICATION</scope>
</reference>
<dbReference type="GO" id="GO:0043248">
    <property type="term" value="P:proteasome assembly"/>
    <property type="evidence" value="ECO:0007669"/>
    <property type="project" value="InterPro"/>
</dbReference>
<evidence type="ECO:0000313" key="2">
    <source>
        <dbReference type="Ensembl" id="ENSCCRP00020069824.1"/>
    </source>
</evidence>